<comment type="caution">
    <text evidence="2">The sequence shown here is derived from an EMBL/GenBank/DDBJ whole genome shotgun (WGS) entry which is preliminary data.</text>
</comment>
<gene>
    <name evidence="2" type="ORF">ACFOND_13680</name>
</gene>
<feature type="signal peptide" evidence="1">
    <location>
        <begin position="1"/>
        <end position="25"/>
    </location>
</feature>
<dbReference type="EMBL" id="JBHRYN010000015">
    <property type="protein sequence ID" value="MFC3702690.1"/>
    <property type="molecule type" value="Genomic_DNA"/>
</dbReference>
<proteinExistence type="predicted"/>
<protein>
    <recommendedName>
        <fullName evidence="4">Outer membrane protein beta-barrel domain-containing protein</fullName>
    </recommendedName>
</protein>
<evidence type="ECO:0008006" key="4">
    <source>
        <dbReference type="Google" id="ProtNLM"/>
    </source>
</evidence>
<dbReference type="Proteomes" id="UP001595710">
    <property type="component" value="Unassembled WGS sequence"/>
</dbReference>
<dbReference type="RefSeq" id="WP_377363279.1">
    <property type="nucleotide sequence ID" value="NZ_JBHRYN010000015.1"/>
</dbReference>
<reference evidence="3" key="1">
    <citation type="journal article" date="2019" name="Int. J. Syst. Evol. Microbiol.">
        <title>The Global Catalogue of Microorganisms (GCM) 10K type strain sequencing project: providing services to taxonomists for standard genome sequencing and annotation.</title>
        <authorList>
            <consortium name="The Broad Institute Genomics Platform"/>
            <consortium name="The Broad Institute Genome Sequencing Center for Infectious Disease"/>
            <person name="Wu L."/>
            <person name="Ma J."/>
        </authorList>
    </citation>
    <scope>NUCLEOTIDE SEQUENCE [LARGE SCALE GENOMIC DNA]</scope>
    <source>
        <strain evidence="3">CECT 8288</strain>
    </source>
</reference>
<organism evidence="2 3">
    <name type="scientific">Reinekea marina</name>
    <dbReference type="NCBI Taxonomy" id="1310421"/>
    <lineage>
        <taxon>Bacteria</taxon>
        <taxon>Pseudomonadati</taxon>
        <taxon>Pseudomonadota</taxon>
        <taxon>Gammaproteobacteria</taxon>
        <taxon>Oceanospirillales</taxon>
        <taxon>Saccharospirillaceae</taxon>
        <taxon>Reinekea</taxon>
    </lineage>
</organism>
<keyword evidence="1" id="KW-0732">Signal</keyword>
<evidence type="ECO:0000313" key="2">
    <source>
        <dbReference type="EMBL" id="MFC3702690.1"/>
    </source>
</evidence>
<evidence type="ECO:0000313" key="3">
    <source>
        <dbReference type="Proteomes" id="UP001595710"/>
    </source>
</evidence>
<evidence type="ECO:0000256" key="1">
    <source>
        <dbReference type="SAM" id="SignalP"/>
    </source>
</evidence>
<feature type="chain" id="PRO_5046477244" description="Outer membrane protein beta-barrel domain-containing protein" evidence="1">
    <location>
        <begin position="26"/>
        <end position="198"/>
    </location>
</feature>
<sequence length="198" mass="20639">MTFINKSLGLSVLTLTVALSGAAMAKDTLIDVENARIGGFGGPVFKASQIKNTETFELGGMGGATFTTGKHSIMIGGGGYGLVNEISWGVNTQLEMGYGGLMVGYTYNPEALIHVDTFLMLGAGGASVIDSRNANNPEELGSFLVTELTSQIEINVTDFMEVGIGASYRLTTDPDITGLSAADLSKPGVHISFQFGSL</sequence>
<name>A0ABV7WTR2_9GAMM</name>
<keyword evidence="3" id="KW-1185">Reference proteome</keyword>
<accession>A0ABV7WTR2</accession>